<evidence type="ECO:0000313" key="2">
    <source>
        <dbReference type="Proteomes" id="UP000198802"/>
    </source>
</evidence>
<name>A0A0S4QQ37_9ACTN</name>
<gene>
    <name evidence="1" type="ORF">Ga0074812_11459</name>
</gene>
<protein>
    <submittedName>
        <fullName evidence="1">Uncharacterized protein</fullName>
    </submittedName>
</protein>
<dbReference type="EMBL" id="FAOZ01000014">
    <property type="protein sequence ID" value="CUU57712.1"/>
    <property type="molecule type" value="Genomic_DNA"/>
</dbReference>
<evidence type="ECO:0000313" key="1">
    <source>
        <dbReference type="EMBL" id="CUU57712.1"/>
    </source>
</evidence>
<reference evidence="2" key="1">
    <citation type="submission" date="2015-11" db="EMBL/GenBank/DDBJ databases">
        <authorList>
            <person name="Varghese N."/>
        </authorList>
    </citation>
    <scope>NUCLEOTIDE SEQUENCE [LARGE SCALE GENOMIC DNA]</scope>
    <source>
        <strain evidence="2">DSM 45899</strain>
    </source>
</reference>
<dbReference type="AlphaFoldDB" id="A0A0S4QQ37"/>
<accession>A0A0S4QQ37</accession>
<dbReference type="Proteomes" id="UP000198802">
    <property type="component" value="Unassembled WGS sequence"/>
</dbReference>
<proteinExistence type="predicted"/>
<organism evidence="1 2">
    <name type="scientific">Parafrankia irregularis</name>
    <dbReference type="NCBI Taxonomy" id="795642"/>
    <lineage>
        <taxon>Bacteria</taxon>
        <taxon>Bacillati</taxon>
        <taxon>Actinomycetota</taxon>
        <taxon>Actinomycetes</taxon>
        <taxon>Frankiales</taxon>
        <taxon>Frankiaceae</taxon>
        <taxon>Parafrankia</taxon>
    </lineage>
</organism>
<sequence>MTEMVGTADTIGMVGMVGTVGRARQWKRSATAPAISS</sequence>
<keyword evidence="2" id="KW-1185">Reference proteome</keyword>